<evidence type="ECO:0000256" key="6">
    <source>
        <dbReference type="SAM" id="SignalP"/>
    </source>
</evidence>
<evidence type="ECO:0000313" key="8">
    <source>
        <dbReference type="Proteomes" id="UP001251085"/>
    </source>
</evidence>
<dbReference type="Gene3D" id="3.40.190.170">
    <property type="entry name" value="Bacterial extracellular solute-binding protein, family 7"/>
    <property type="match status" value="1"/>
</dbReference>
<gene>
    <name evidence="7" type="ORF">RM190_03850</name>
</gene>
<dbReference type="Pfam" id="PF03480">
    <property type="entry name" value="DctP"/>
    <property type="match status" value="1"/>
</dbReference>
<keyword evidence="8" id="KW-1185">Reference proteome</keyword>
<evidence type="ECO:0000256" key="1">
    <source>
        <dbReference type="ARBA" id="ARBA00004418"/>
    </source>
</evidence>
<dbReference type="SUPFAM" id="SSF53850">
    <property type="entry name" value="Periplasmic binding protein-like II"/>
    <property type="match status" value="1"/>
</dbReference>
<comment type="subcellular location">
    <subcellularLocation>
        <location evidence="1">Periplasm</location>
    </subcellularLocation>
</comment>
<dbReference type="PANTHER" id="PTHR33376">
    <property type="match status" value="1"/>
</dbReference>
<feature type="signal peptide" evidence="6">
    <location>
        <begin position="1"/>
        <end position="23"/>
    </location>
</feature>
<evidence type="ECO:0000256" key="5">
    <source>
        <dbReference type="ARBA" id="ARBA00022764"/>
    </source>
</evidence>
<comment type="similarity">
    <text evidence="2">Belongs to the bacterial solute-binding protein 7 family.</text>
</comment>
<dbReference type="NCBIfam" id="NF037995">
    <property type="entry name" value="TRAP_S1"/>
    <property type="match status" value="1"/>
</dbReference>
<keyword evidence="5" id="KW-0574">Periplasm</keyword>
<sequence length="327" mass="34937">MRLFKMLATAAAIALTLPAISHADTKKLRFTTSQVNPDEPIVRAMKTFAERVNTRTEGRLELEVLTGDQLGPQKKVNEMIASGATLVSATDYGQLSTFVPDVGVIAGPYVFKDVAAADKLFAAPVFKDMEAELEAKGFKVLMPSGLFGLRHVIGPKAYRTPADMAGVTIRVPSSPVMVATFTAFGARPTELPWGDVYNALQSNVVDAAEAPFGSAAGAKLQETRKVISKTGHQMMFTAWVTNKAFFDGLDPADQQALLEEGQTIAKELTAMTLETDERYAKDLQAQGVEIVGDVDVAAFQDAAKNAFDAVPGLTPGIVDKVRAAVAN</sequence>
<dbReference type="PANTHER" id="PTHR33376:SF7">
    <property type="entry name" value="C4-DICARBOXYLATE-BINDING PROTEIN DCTB"/>
    <property type="match status" value="1"/>
</dbReference>
<dbReference type="InterPro" id="IPR018389">
    <property type="entry name" value="DctP_fam"/>
</dbReference>
<dbReference type="InterPro" id="IPR038404">
    <property type="entry name" value="TRAP_DctP_sf"/>
</dbReference>
<dbReference type="EMBL" id="JAVRQI010000002">
    <property type="protein sequence ID" value="MDT1060979.1"/>
    <property type="molecule type" value="Genomic_DNA"/>
</dbReference>
<organism evidence="7 8">
    <name type="scientific">Paracoccus broussonetiae</name>
    <dbReference type="NCBI Taxonomy" id="3075834"/>
    <lineage>
        <taxon>Bacteria</taxon>
        <taxon>Pseudomonadati</taxon>
        <taxon>Pseudomonadota</taxon>
        <taxon>Alphaproteobacteria</taxon>
        <taxon>Rhodobacterales</taxon>
        <taxon>Paracoccaceae</taxon>
        <taxon>Paracoccus</taxon>
    </lineage>
</organism>
<evidence type="ECO:0000313" key="7">
    <source>
        <dbReference type="EMBL" id="MDT1060979.1"/>
    </source>
</evidence>
<name>A0ABU3E9S2_9RHOB</name>
<proteinExistence type="inferred from homology"/>
<reference evidence="8" key="1">
    <citation type="submission" date="2023-07" db="EMBL/GenBank/DDBJ databases">
        <title>Characterization of two Paracoccaceae strains isolated from Phycosphere and proposal of Xinfangfangia lacusdiani sp. nov.</title>
        <authorList>
            <person name="Deng Y."/>
            <person name="Zhang Y.Q."/>
        </authorList>
    </citation>
    <scope>NUCLEOTIDE SEQUENCE [LARGE SCALE GENOMIC DNA]</scope>
    <source>
        <strain evidence="8">CPCC 101403</strain>
    </source>
</reference>
<evidence type="ECO:0000256" key="4">
    <source>
        <dbReference type="ARBA" id="ARBA00022729"/>
    </source>
</evidence>
<evidence type="ECO:0000256" key="3">
    <source>
        <dbReference type="ARBA" id="ARBA00022448"/>
    </source>
</evidence>
<dbReference type="Proteomes" id="UP001251085">
    <property type="component" value="Unassembled WGS sequence"/>
</dbReference>
<keyword evidence="3" id="KW-0813">Transport</keyword>
<feature type="chain" id="PRO_5045882569" evidence="6">
    <location>
        <begin position="24"/>
        <end position="327"/>
    </location>
</feature>
<accession>A0ABU3E9S2</accession>
<comment type="caution">
    <text evidence="7">The sequence shown here is derived from an EMBL/GenBank/DDBJ whole genome shotgun (WGS) entry which is preliminary data.</text>
</comment>
<protein>
    <submittedName>
        <fullName evidence="7">C4-dicarboxylate TRAP transporter substrate-binding protein</fullName>
    </submittedName>
</protein>
<dbReference type="CDD" id="cd13669">
    <property type="entry name" value="PBP2_TRAP_TM0322_like"/>
    <property type="match status" value="1"/>
</dbReference>
<keyword evidence="4 6" id="KW-0732">Signal</keyword>
<dbReference type="RefSeq" id="WP_311758085.1">
    <property type="nucleotide sequence ID" value="NZ_JAVRQI010000002.1"/>
</dbReference>
<evidence type="ECO:0000256" key="2">
    <source>
        <dbReference type="ARBA" id="ARBA00009023"/>
    </source>
</evidence>